<reference evidence="2 3" key="1">
    <citation type="journal article" date="2018" name="New Phytol.">
        <title>Phylogenomics of Endogonaceae and evolution of mycorrhizas within Mucoromycota.</title>
        <authorList>
            <person name="Chang Y."/>
            <person name="Desiro A."/>
            <person name="Na H."/>
            <person name="Sandor L."/>
            <person name="Lipzen A."/>
            <person name="Clum A."/>
            <person name="Barry K."/>
            <person name="Grigoriev I.V."/>
            <person name="Martin F.M."/>
            <person name="Stajich J.E."/>
            <person name="Smith M.E."/>
            <person name="Bonito G."/>
            <person name="Spatafora J.W."/>
        </authorList>
    </citation>
    <scope>NUCLEOTIDE SEQUENCE [LARGE SCALE GENOMIC DNA]</scope>
    <source>
        <strain evidence="2 3">AD002</strain>
    </source>
</reference>
<accession>A0A433QGP2</accession>
<evidence type="ECO:0000313" key="3">
    <source>
        <dbReference type="Proteomes" id="UP000274822"/>
    </source>
</evidence>
<name>A0A433QGP2_9FUNG</name>
<dbReference type="EMBL" id="RBNJ01005901">
    <property type="protein sequence ID" value="RUS28929.1"/>
    <property type="molecule type" value="Genomic_DNA"/>
</dbReference>
<protein>
    <submittedName>
        <fullName evidence="2">Uncharacterized protein</fullName>
    </submittedName>
</protein>
<keyword evidence="3" id="KW-1185">Reference proteome</keyword>
<proteinExistence type="predicted"/>
<feature type="compositionally biased region" description="Polar residues" evidence="1">
    <location>
        <begin position="1"/>
        <end position="12"/>
    </location>
</feature>
<evidence type="ECO:0000313" key="2">
    <source>
        <dbReference type="EMBL" id="RUS28929.1"/>
    </source>
</evidence>
<sequence length="126" mass="14445">MVRTKSLSTATENVRRPNYHRPVYGSPTSPRLKQESLAIVPTIRHIPNNRDHPSIYRLSRSRKQIGQKCGDPFPTSGSVDAKQTTDILHHQKYGRKNLVRCWLSTKIISMMGLVHNWRDCQSHSAN</sequence>
<feature type="region of interest" description="Disordered" evidence="1">
    <location>
        <begin position="1"/>
        <end position="31"/>
    </location>
</feature>
<gene>
    <name evidence="2" type="ORF">BC938DRAFT_481266</name>
</gene>
<dbReference type="AlphaFoldDB" id="A0A433QGP2"/>
<comment type="caution">
    <text evidence="2">The sequence shown here is derived from an EMBL/GenBank/DDBJ whole genome shotgun (WGS) entry which is preliminary data.</text>
</comment>
<dbReference type="Proteomes" id="UP000274822">
    <property type="component" value="Unassembled WGS sequence"/>
</dbReference>
<organism evidence="2 3">
    <name type="scientific">Jimgerdemannia flammicorona</name>
    <dbReference type="NCBI Taxonomy" id="994334"/>
    <lineage>
        <taxon>Eukaryota</taxon>
        <taxon>Fungi</taxon>
        <taxon>Fungi incertae sedis</taxon>
        <taxon>Mucoromycota</taxon>
        <taxon>Mucoromycotina</taxon>
        <taxon>Endogonomycetes</taxon>
        <taxon>Endogonales</taxon>
        <taxon>Endogonaceae</taxon>
        <taxon>Jimgerdemannia</taxon>
    </lineage>
</organism>
<evidence type="ECO:0000256" key="1">
    <source>
        <dbReference type="SAM" id="MobiDB-lite"/>
    </source>
</evidence>